<dbReference type="AlphaFoldDB" id="B8GKQ8"/>
<sequence>MVLTASLDASSARMPGNDPVFFDAGFPVRAPPDEVKRAVDEMTQICSGIVAGRIEPVAQQITHSAGLVSGGWVEIFSLEFRYIDNHGLCDWKVRPMVNPRLIMIEDGFITQLAEACAERCASVVAGRLSDCAAVRTWTIL</sequence>
<dbReference type="Proteomes" id="UP000002457">
    <property type="component" value="Chromosome"/>
</dbReference>
<proteinExistence type="predicted"/>
<dbReference type="HOGENOM" id="CLU_1830615_0_0_2"/>
<protein>
    <submittedName>
        <fullName evidence="1">Uncharacterized protein</fullName>
    </submittedName>
</protein>
<accession>B8GKQ8</accession>
<gene>
    <name evidence="1" type="ordered locus">Mpal_1899</name>
</gene>
<evidence type="ECO:0000313" key="1">
    <source>
        <dbReference type="EMBL" id="ACL17204.1"/>
    </source>
</evidence>
<reference evidence="1 2" key="1">
    <citation type="journal article" date="2015" name="Genome Announc.">
        <title>Complete Genome Sequence of Methanosphaerula palustris E1-9CT, a Hydrogenotrophic Methanogen Isolated from a Minerotrophic Fen Peatland.</title>
        <authorList>
            <person name="Cadillo-Quiroz H."/>
            <person name="Browne P."/>
            <person name="Kyrpides N."/>
            <person name="Woyke T."/>
            <person name="Goodwin L."/>
            <person name="Detter C."/>
            <person name="Yavitt J.B."/>
            <person name="Zinder S.H."/>
        </authorList>
    </citation>
    <scope>NUCLEOTIDE SEQUENCE [LARGE SCALE GENOMIC DNA]</scope>
    <source>
        <strain evidence="2">ATCC BAA-1556 / DSM 19958 / E1-9c</strain>
    </source>
</reference>
<evidence type="ECO:0000313" key="2">
    <source>
        <dbReference type="Proteomes" id="UP000002457"/>
    </source>
</evidence>
<organism evidence="1 2">
    <name type="scientific">Methanosphaerula palustris (strain ATCC BAA-1556 / DSM 19958 / E1-9c)</name>
    <dbReference type="NCBI Taxonomy" id="521011"/>
    <lineage>
        <taxon>Archaea</taxon>
        <taxon>Methanobacteriati</taxon>
        <taxon>Methanobacteriota</taxon>
        <taxon>Stenosarchaea group</taxon>
        <taxon>Methanomicrobia</taxon>
        <taxon>Methanomicrobiales</taxon>
        <taxon>Methanoregulaceae</taxon>
        <taxon>Methanosphaerula</taxon>
    </lineage>
</organism>
<name>B8GKQ8_METPE</name>
<keyword evidence="2" id="KW-1185">Reference proteome</keyword>
<dbReference type="KEGG" id="mpl:Mpal_1899"/>
<dbReference type="EMBL" id="CP001338">
    <property type="protein sequence ID" value="ACL17204.1"/>
    <property type="molecule type" value="Genomic_DNA"/>
</dbReference>